<dbReference type="Proteomes" id="UP000789901">
    <property type="component" value="Unassembled WGS sequence"/>
</dbReference>
<reference evidence="1 2" key="1">
    <citation type="submission" date="2021-06" db="EMBL/GenBank/DDBJ databases">
        <authorList>
            <person name="Kallberg Y."/>
            <person name="Tangrot J."/>
            <person name="Rosling A."/>
        </authorList>
    </citation>
    <scope>NUCLEOTIDE SEQUENCE [LARGE SCALE GENOMIC DNA]</scope>
    <source>
        <strain evidence="1 2">120-4 pot B 10/14</strain>
    </source>
</reference>
<feature type="non-terminal residue" evidence="1">
    <location>
        <position position="126"/>
    </location>
</feature>
<accession>A0ABN7VR37</accession>
<proteinExistence type="predicted"/>
<comment type="caution">
    <text evidence="1">The sequence shown here is derived from an EMBL/GenBank/DDBJ whole genome shotgun (WGS) entry which is preliminary data.</text>
</comment>
<name>A0ABN7VR37_GIGMA</name>
<sequence length="126" mass="14636">MDPLIIELNNLTTNGLVDSNGFNAPNSKNFCPWCCCTKKYIGNKDNLYKIEKSMDALKSDSPPPGHCKTPLLSMISLNRYVPNELHIMLRIWDRLWELVIQEIKAENKYDDHIRMIINLEMKRISV</sequence>
<evidence type="ECO:0000313" key="2">
    <source>
        <dbReference type="Proteomes" id="UP000789901"/>
    </source>
</evidence>
<organism evidence="1 2">
    <name type="scientific">Gigaspora margarita</name>
    <dbReference type="NCBI Taxonomy" id="4874"/>
    <lineage>
        <taxon>Eukaryota</taxon>
        <taxon>Fungi</taxon>
        <taxon>Fungi incertae sedis</taxon>
        <taxon>Mucoromycota</taxon>
        <taxon>Glomeromycotina</taxon>
        <taxon>Glomeromycetes</taxon>
        <taxon>Diversisporales</taxon>
        <taxon>Gigasporaceae</taxon>
        <taxon>Gigaspora</taxon>
    </lineage>
</organism>
<dbReference type="EMBL" id="CAJVQB010019858">
    <property type="protein sequence ID" value="CAG8792540.1"/>
    <property type="molecule type" value="Genomic_DNA"/>
</dbReference>
<protein>
    <submittedName>
        <fullName evidence="1">3636_t:CDS:1</fullName>
    </submittedName>
</protein>
<gene>
    <name evidence="1" type="ORF">GMARGA_LOCUS21467</name>
</gene>
<keyword evidence="2" id="KW-1185">Reference proteome</keyword>
<evidence type="ECO:0000313" key="1">
    <source>
        <dbReference type="EMBL" id="CAG8792540.1"/>
    </source>
</evidence>